<keyword evidence="1" id="KW-0347">Helicase</keyword>
<dbReference type="Pfam" id="PF05970">
    <property type="entry name" value="PIF1"/>
    <property type="match status" value="1"/>
</dbReference>
<feature type="domain" description="AAA+ ATPase" evidence="3">
    <location>
        <begin position="56"/>
        <end position="207"/>
    </location>
</feature>
<comment type="cofactor">
    <cofactor evidence="1">
        <name>Mg(2+)</name>
        <dbReference type="ChEBI" id="CHEBI:18420"/>
    </cofactor>
</comment>
<dbReference type="Gene3D" id="3.40.50.300">
    <property type="entry name" value="P-loop containing nucleotide triphosphate hydrolases"/>
    <property type="match status" value="2"/>
</dbReference>
<accession>A0A1T3CP87</accession>
<dbReference type="OrthoDB" id="432234at2759"/>
<keyword evidence="1" id="KW-0067">ATP-binding</keyword>
<protein>
    <recommendedName>
        <fullName evidence="1">ATP-dependent DNA helicase</fullName>
        <ecNumber evidence="1">5.6.2.3</ecNumber>
    </recommendedName>
</protein>
<comment type="catalytic activity">
    <reaction evidence="1">
        <text>ATP + H2O = ADP + phosphate + H(+)</text>
        <dbReference type="Rhea" id="RHEA:13065"/>
        <dbReference type="ChEBI" id="CHEBI:15377"/>
        <dbReference type="ChEBI" id="CHEBI:15378"/>
        <dbReference type="ChEBI" id="CHEBI:30616"/>
        <dbReference type="ChEBI" id="CHEBI:43474"/>
        <dbReference type="ChEBI" id="CHEBI:456216"/>
        <dbReference type="EC" id="5.6.2.3"/>
    </reaction>
</comment>
<keyword evidence="1" id="KW-0547">Nucleotide-binding</keyword>
<dbReference type="GO" id="GO:0016887">
    <property type="term" value="F:ATP hydrolysis activity"/>
    <property type="evidence" value="ECO:0007669"/>
    <property type="project" value="RHEA"/>
</dbReference>
<keyword evidence="5" id="KW-1185">Reference proteome</keyword>
<keyword evidence="1" id="KW-0378">Hydrolase</keyword>
<feature type="region of interest" description="Disordered" evidence="2">
    <location>
        <begin position="1"/>
        <end position="38"/>
    </location>
</feature>
<dbReference type="PANTHER" id="PTHR47642">
    <property type="entry name" value="ATP-DEPENDENT DNA HELICASE"/>
    <property type="match status" value="1"/>
</dbReference>
<keyword evidence="1" id="KW-0234">DNA repair</keyword>
<dbReference type="CDD" id="cd18809">
    <property type="entry name" value="SF1_C_RecD"/>
    <property type="match status" value="1"/>
</dbReference>
<dbReference type="GO" id="GO:0043139">
    <property type="term" value="F:5'-3' DNA helicase activity"/>
    <property type="evidence" value="ECO:0007669"/>
    <property type="project" value="UniProtKB-EC"/>
</dbReference>
<keyword evidence="1" id="KW-0227">DNA damage</keyword>
<dbReference type="SMART" id="SM00382">
    <property type="entry name" value="AAA"/>
    <property type="match status" value="1"/>
</dbReference>
<gene>
    <name evidence="4" type="ORF">A0O28_0085080</name>
</gene>
<dbReference type="SUPFAM" id="SSF52540">
    <property type="entry name" value="P-loop containing nucleoside triphosphate hydrolases"/>
    <property type="match status" value="2"/>
</dbReference>
<evidence type="ECO:0000259" key="3">
    <source>
        <dbReference type="SMART" id="SM00382"/>
    </source>
</evidence>
<evidence type="ECO:0000313" key="4">
    <source>
        <dbReference type="EMBL" id="OPB42872.1"/>
    </source>
</evidence>
<organism evidence="4 5">
    <name type="scientific">Trichoderma guizhouense</name>
    <dbReference type="NCBI Taxonomy" id="1491466"/>
    <lineage>
        <taxon>Eukaryota</taxon>
        <taxon>Fungi</taxon>
        <taxon>Dikarya</taxon>
        <taxon>Ascomycota</taxon>
        <taxon>Pezizomycotina</taxon>
        <taxon>Sordariomycetes</taxon>
        <taxon>Hypocreomycetidae</taxon>
        <taxon>Hypocreales</taxon>
        <taxon>Hypocreaceae</taxon>
        <taxon>Trichoderma</taxon>
    </lineage>
</organism>
<name>A0A1T3CP87_9HYPO</name>
<comment type="caution">
    <text evidence="4">The sequence shown here is derived from an EMBL/GenBank/DDBJ whole genome shotgun (WGS) entry which is preliminary data.</text>
</comment>
<proteinExistence type="inferred from homology"/>
<evidence type="ECO:0000256" key="2">
    <source>
        <dbReference type="SAM" id="MobiDB-lite"/>
    </source>
</evidence>
<dbReference type="InterPro" id="IPR010285">
    <property type="entry name" value="DNA_helicase_pif1-like_DEAD"/>
</dbReference>
<dbReference type="GO" id="GO:0006310">
    <property type="term" value="P:DNA recombination"/>
    <property type="evidence" value="ECO:0007669"/>
    <property type="project" value="UniProtKB-KW"/>
</dbReference>
<comment type="similarity">
    <text evidence="1">Belongs to the helicase family.</text>
</comment>
<dbReference type="InterPro" id="IPR051055">
    <property type="entry name" value="PIF1_helicase"/>
</dbReference>
<dbReference type="EMBL" id="LVVK01000011">
    <property type="protein sequence ID" value="OPB42872.1"/>
    <property type="molecule type" value="Genomic_DNA"/>
</dbReference>
<dbReference type="PANTHER" id="PTHR47642:SF5">
    <property type="entry name" value="ATP-DEPENDENT DNA HELICASE"/>
    <property type="match status" value="1"/>
</dbReference>
<dbReference type="InterPro" id="IPR027417">
    <property type="entry name" value="P-loop_NTPase"/>
</dbReference>
<dbReference type="Proteomes" id="UP000191004">
    <property type="component" value="Unassembled WGS sequence"/>
</dbReference>
<keyword evidence="1" id="KW-0233">DNA recombination</keyword>
<evidence type="ECO:0000313" key="5">
    <source>
        <dbReference type="Proteomes" id="UP000191004"/>
    </source>
</evidence>
<sequence length="601" mass="68064">MKEFTFIDLTGESPESTSESTPEFEEPPSSIANTIPSSDRPVLCKEQQDLIELILTGRNVFFTGSAGCGKSTVLKAAVNLLYMMGKNVHVVAPTGRAALQVGGMSTWSYMGWTPDYHKYDIETLLHKGFRKHIEKRLKDTDVLIIDEISMVENHHLERMNICMKAVIAWKDWRKERDSRPPGPRRDAFSVAKTIPAFGGRQVIVTGDFCQLPPVKPFEFCMHCGQEMIADDDGAEFNCPDSHGPFLETHKWAFRSTAWEEADFVHVNLQEIHRQKDEYFIRMLQKCRLGIPFLPQETETLMNHPCDVQKATKLLCTRNEVAMVNRENFNRLKTPKLEYHALDGFIARQEVHTQLPQYHDRLSDGTLVACRDQRLESHVTLRGGMLVILQINLDIKGGLVNGSQGIICGFERFDSMNLPKVHRGKDTEYIPSDQRIIGDHAKLREKQIKEFMEQQRGDPRLAKAWPRVLFHNGVKRVIYPSCVVNSVGDKEPYSLLHRTQIPLLPGWAMSVHRSQGMTLDRVIVDLSHAFEEGQVYVALSRATSLHGLKVMGNSSGLFVTGGNPEVQSFLLAKFGDRLFQSVREFSGHLMNGGDGENYWAQG</sequence>
<dbReference type="AlphaFoldDB" id="A0A1T3CP87"/>
<reference evidence="4 5" key="1">
    <citation type="submission" date="2016-04" db="EMBL/GenBank/DDBJ databases">
        <title>Multiple horizontal gene transfer events from other fungi enriched the ability of the initially mycotrophic fungus Trichoderma (Ascomycota) to feed on dead plant biomass.</title>
        <authorList>
            <person name="Atanasova L."/>
            <person name="Chenthamara K."/>
            <person name="Zhang J."/>
            <person name="Grujic M."/>
            <person name="Henrissat B."/>
            <person name="Kuo A."/>
            <person name="Aertz A."/>
            <person name="Salamov A."/>
            <person name="Lipzen A."/>
            <person name="Labutti K."/>
            <person name="Barry K."/>
            <person name="Miao Y."/>
            <person name="Rahimi M.J."/>
            <person name="Shen Q."/>
            <person name="Grigoriev I.V."/>
            <person name="Kubicek C.P."/>
            <person name="Druzhinina I.S."/>
        </authorList>
    </citation>
    <scope>NUCLEOTIDE SEQUENCE [LARGE SCALE GENOMIC DNA]</scope>
    <source>
        <strain evidence="4 5">NJAU 4742</strain>
    </source>
</reference>
<dbReference type="GO" id="GO:0005524">
    <property type="term" value="F:ATP binding"/>
    <property type="evidence" value="ECO:0007669"/>
    <property type="project" value="UniProtKB-KW"/>
</dbReference>
<dbReference type="InterPro" id="IPR003593">
    <property type="entry name" value="AAA+_ATPase"/>
</dbReference>
<dbReference type="GO" id="GO:0006281">
    <property type="term" value="P:DNA repair"/>
    <property type="evidence" value="ECO:0007669"/>
    <property type="project" value="UniProtKB-KW"/>
</dbReference>
<evidence type="ECO:0000256" key="1">
    <source>
        <dbReference type="RuleBase" id="RU363044"/>
    </source>
</evidence>
<dbReference type="EC" id="5.6.2.3" evidence="1"/>
<feature type="compositionally biased region" description="Low complexity" evidence="2">
    <location>
        <begin position="12"/>
        <end position="21"/>
    </location>
</feature>
<dbReference type="GO" id="GO:0000723">
    <property type="term" value="P:telomere maintenance"/>
    <property type="evidence" value="ECO:0007669"/>
    <property type="project" value="InterPro"/>
</dbReference>